<evidence type="ECO:0000256" key="2">
    <source>
        <dbReference type="ARBA" id="ARBA00022723"/>
    </source>
</evidence>
<comment type="subcellular location">
    <subcellularLocation>
        <location evidence="1">Nucleus</location>
    </subcellularLocation>
</comment>
<keyword evidence="2" id="KW-0479">Metal-binding</keyword>
<evidence type="ECO:0000256" key="5">
    <source>
        <dbReference type="ARBA" id="ARBA00023242"/>
    </source>
</evidence>
<dbReference type="OrthoDB" id="3262464at2759"/>
<dbReference type="InterPro" id="IPR012337">
    <property type="entry name" value="RNaseH-like_sf"/>
</dbReference>
<dbReference type="SUPFAM" id="SSF53098">
    <property type="entry name" value="Ribonuclease H-like"/>
    <property type="match status" value="1"/>
</dbReference>
<evidence type="ECO:0000313" key="8">
    <source>
        <dbReference type="Proteomes" id="UP000219338"/>
    </source>
</evidence>
<sequence length="122" mass="13910">MSTIPSQTHDWTDDILEFGRNTVQNTCGNTLQQEFDAYLLDLQVLSSMLLFWQENHTHYPTMFLMAMDILPIQGSSVPCEQVFSSGKQTTTDHQSHITPELMEALQMLKFGLKHDVSALNFT</sequence>
<keyword evidence="8" id="KW-1185">Reference proteome</keyword>
<reference evidence="8" key="1">
    <citation type="journal article" date="2017" name="Nat. Ecol. Evol.">
        <title>Genome expansion and lineage-specific genetic innovations in the forest pathogenic fungi Armillaria.</title>
        <authorList>
            <person name="Sipos G."/>
            <person name="Prasanna A.N."/>
            <person name="Walter M.C."/>
            <person name="O'Connor E."/>
            <person name="Balint B."/>
            <person name="Krizsan K."/>
            <person name="Kiss B."/>
            <person name="Hess J."/>
            <person name="Varga T."/>
            <person name="Slot J."/>
            <person name="Riley R."/>
            <person name="Boka B."/>
            <person name="Rigling D."/>
            <person name="Barry K."/>
            <person name="Lee J."/>
            <person name="Mihaltcheva S."/>
            <person name="LaButti K."/>
            <person name="Lipzen A."/>
            <person name="Waldron R."/>
            <person name="Moloney N.M."/>
            <person name="Sperisen C."/>
            <person name="Kredics L."/>
            <person name="Vagvoelgyi C."/>
            <person name="Patrignani A."/>
            <person name="Fitzpatrick D."/>
            <person name="Nagy I."/>
            <person name="Doyle S."/>
            <person name="Anderson J.B."/>
            <person name="Grigoriev I.V."/>
            <person name="Gueldener U."/>
            <person name="Muensterkoetter M."/>
            <person name="Nagy L.G."/>
        </authorList>
    </citation>
    <scope>NUCLEOTIDE SEQUENCE [LARGE SCALE GENOMIC DNA]</scope>
    <source>
        <strain evidence="8">C18/9</strain>
    </source>
</reference>
<keyword evidence="5" id="KW-0539">Nucleus</keyword>
<dbReference type="InterPro" id="IPR052035">
    <property type="entry name" value="ZnF_BED_domain_contain"/>
</dbReference>
<feature type="domain" description="HAT C-terminal dimerisation" evidence="6">
    <location>
        <begin position="45"/>
        <end position="109"/>
    </location>
</feature>
<dbReference type="PANTHER" id="PTHR46481">
    <property type="entry name" value="ZINC FINGER BED DOMAIN-CONTAINING PROTEIN 4"/>
    <property type="match status" value="1"/>
</dbReference>
<dbReference type="Proteomes" id="UP000219338">
    <property type="component" value="Unassembled WGS sequence"/>
</dbReference>
<keyword evidence="4" id="KW-0862">Zinc</keyword>
<evidence type="ECO:0000256" key="4">
    <source>
        <dbReference type="ARBA" id="ARBA00022833"/>
    </source>
</evidence>
<keyword evidence="3" id="KW-0863">Zinc-finger</keyword>
<evidence type="ECO:0000313" key="7">
    <source>
        <dbReference type="EMBL" id="SJK99386.1"/>
    </source>
</evidence>
<dbReference type="Pfam" id="PF05699">
    <property type="entry name" value="Dimer_Tnp_hAT"/>
    <property type="match status" value="1"/>
</dbReference>
<dbReference type="GO" id="GO:0008270">
    <property type="term" value="F:zinc ion binding"/>
    <property type="evidence" value="ECO:0007669"/>
    <property type="project" value="UniProtKB-KW"/>
</dbReference>
<proteinExistence type="predicted"/>
<evidence type="ECO:0000256" key="3">
    <source>
        <dbReference type="ARBA" id="ARBA00022771"/>
    </source>
</evidence>
<dbReference type="AlphaFoldDB" id="A0A284QSE1"/>
<name>A0A284QSE1_ARMOS</name>
<dbReference type="InterPro" id="IPR008906">
    <property type="entry name" value="HATC_C_dom"/>
</dbReference>
<dbReference type="EMBL" id="FUEG01000002">
    <property type="protein sequence ID" value="SJK99386.1"/>
    <property type="molecule type" value="Genomic_DNA"/>
</dbReference>
<protein>
    <recommendedName>
        <fullName evidence="6">HAT C-terminal dimerisation domain-containing protein</fullName>
    </recommendedName>
</protein>
<evidence type="ECO:0000256" key="1">
    <source>
        <dbReference type="ARBA" id="ARBA00004123"/>
    </source>
</evidence>
<evidence type="ECO:0000259" key="6">
    <source>
        <dbReference type="Pfam" id="PF05699"/>
    </source>
</evidence>
<gene>
    <name evidence="7" type="ORF">ARMOST_02682</name>
</gene>
<dbReference type="PANTHER" id="PTHR46481:SF10">
    <property type="entry name" value="ZINC FINGER BED DOMAIN-CONTAINING PROTEIN 39"/>
    <property type="match status" value="1"/>
</dbReference>
<dbReference type="GO" id="GO:0005634">
    <property type="term" value="C:nucleus"/>
    <property type="evidence" value="ECO:0007669"/>
    <property type="project" value="UniProtKB-SubCell"/>
</dbReference>
<organism evidence="7 8">
    <name type="scientific">Armillaria ostoyae</name>
    <name type="common">Armillaria root rot fungus</name>
    <dbReference type="NCBI Taxonomy" id="47428"/>
    <lineage>
        <taxon>Eukaryota</taxon>
        <taxon>Fungi</taxon>
        <taxon>Dikarya</taxon>
        <taxon>Basidiomycota</taxon>
        <taxon>Agaricomycotina</taxon>
        <taxon>Agaricomycetes</taxon>
        <taxon>Agaricomycetidae</taxon>
        <taxon>Agaricales</taxon>
        <taxon>Marasmiineae</taxon>
        <taxon>Physalacriaceae</taxon>
        <taxon>Armillaria</taxon>
    </lineage>
</organism>
<dbReference type="GO" id="GO:0046983">
    <property type="term" value="F:protein dimerization activity"/>
    <property type="evidence" value="ECO:0007669"/>
    <property type="project" value="InterPro"/>
</dbReference>
<accession>A0A284QSE1</accession>